<organism evidence="2 3">
    <name type="scientific">Sorghum bicolor</name>
    <name type="common">Sorghum</name>
    <name type="synonym">Sorghum vulgare</name>
    <dbReference type="NCBI Taxonomy" id="4558"/>
    <lineage>
        <taxon>Eukaryota</taxon>
        <taxon>Viridiplantae</taxon>
        <taxon>Streptophyta</taxon>
        <taxon>Embryophyta</taxon>
        <taxon>Tracheophyta</taxon>
        <taxon>Spermatophyta</taxon>
        <taxon>Magnoliopsida</taxon>
        <taxon>Liliopsida</taxon>
        <taxon>Poales</taxon>
        <taxon>Poaceae</taxon>
        <taxon>PACMAD clade</taxon>
        <taxon>Panicoideae</taxon>
        <taxon>Andropogonodae</taxon>
        <taxon>Andropogoneae</taxon>
        <taxon>Sorghinae</taxon>
        <taxon>Sorghum</taxon>
    </lineage>
</organism>
<name>A0A921UGA4_SORBI</name>
<dbReference type="AlphaFoldDB" id="A0A921UGA4"/>
<proteinExistence type="predicted"/>
<dbReference type="PANTHER" id="PTHR31549:SF265">
    <property type="match status" value="1"/>
</dbReference>
<dbReference type="Proteomes" id="UP000807115">
    <property type="component" value="Chromosome 5"/>
</dbReference>
<evidence type="ECO:0000313" key="2">
    <source>
        <dbReference type="EMBL" id="KAG0530952.1"/>
    </source>
</evidence>
<comment type="caution">
    <text evidence="2">The sequence shown here is derived from an EMBL/GenBank/DDBJ whole genome shotgun (WGS) entry which is preliminary data.</text>
</comment>
<dbReference type="EMBL" id="CM027684">
    <property type="protein sequence ID" value="KAG0530952.1"/>
    <property type="molecule type" value="Genomic_DNA"/>
</dbReference>
<dbReference type="InterPro" id="IPR004158">
    <property type="entry name" value="DUF247_pln"/>
</dbReference>
<keyword evidence="1" id="KW-0812">Transmembrane</keyword>
<protein>
    <submittedName>
        <fullName evidence="2">Uncharacterized protein</fullName>
    </submittedName>
</protein>
<sequence length="506" mass="57661">MEAAAAWDGPCEFQLANWTSEEPVAGLPVDYASIDIPGACGLQAYDENDVQLQQHLVEYYSAASQHNTTTSCEKAKVSDHNSDARCVAKQVVDQFKADMNMMKQKIHRYPACLGTVDKSYTVPRIVALGPYHHGLEHLKKAEEVKHVAACHCTGEGKLLKEMYEVFIPVADCARHLYDKDVMEGISEDDFRHMMFFDACFLVQYMLMRASSRYKIDKSLKGFLSPNRRDIFHDVMLLENQIPWMVVEVVMTFLMPMSSISKNFVYKMRRCMLPSDHREPPEPKPFIWYEDYKPPHLLGLLHYYIVGRSDIEYSEPEPEIMSFSVSAMDLSEIGITLKANKTMEIIDMHLNDKGTVFTELCLAPVSLDRDCASYLVNMAALELCMVRSFSKAREQDSAVCSYVLLLANLVYREEEVQELRERGLIQRGGGLTNEEALRFFTSFQGLRMGPRYYQIMRDIEIYRDNRPMKTKMHSFLHNHKKTIAAVVTSIGAVGGIIGTLLSIKSSI</sequence>
<keyword evidence="1" id="KW-1133">Transmembrane helix</keyword>
<feature type="transmembrane region" description="Helical" evidence="1">
    <location>
        <begin position="481"/>
        <end position="502"/>
    </location>
</feature>
<evidence type="ECO:0000256" key="1">
    <source>
        <dbReference type="SAM" id="Phobius"/>
    </source>
</evidence>
<evidence type="ECO:0000313" key="3">
    <source>
        <dbReference type="Proteomes" id="UP000807115"/>
    </source>
</evidence>
<keyword evidence="1" id="KW-0472">Membrane</keyword>
<reference evidence="2" key="2">
    <citation type="submission" date="2020-10" db="EMBL/GenBank/DDBJ databases">
        <authorList>
            <person name="Cooper E.A."/>
            <person name="Brenton Z.W."/>
            <person name="Flinn B.S."/>
            <person name="Jenkins J."/>
            <person name="Shu S."/>
            <person name="Flowers D."/>
            <person name="Luo F."/>
            <person name="Wang Y."/>
            <person name="Xia P."/>
            <person name="Barry K."/>
            <person name="Daum C."/>
            <person name="Lipzen A."/>
            <person name="Yoshinaga Y."/>
            <person name="Schmutz J."/>
            <person name="Saski C."/>
            <person name="Vermerris W."/>
            <person name="Kresovich S."/>
        </authorList>
    </citation>
    <scope>NUCLEOTIDE SEQUENCE</scope>
</reference>
<dbReference type="Pfam" id="PF03140">
    <property type="entry name" value="DUF247"/>
    <property type="match status" value="1"/>
</dbReference>
<dbReference type="PANTHER" id="PTHR31549">
    <property type="entry name" value="PROTEIN, PUTATIVE (DUF247)-RELATED-RELATED"/>
    <property type="match status" value="1"/>
</dbReference>
<reference evidence="2" key="1">
    <citation type="journal article" date="2019" name="BMC Genomics">
        <title>A new reference genome for Sorghum bicolor reveals high levels of sequence similarity between sweet and grain genotypes: implications for the genetics of sugar metabolism.</title>
        <authorList>
            <person name="Cooper E.A."/>
            <person name="Brenton Z.W."/>
            <person name="Flinn B.S."/>
            <person name="Jenkins J."/>
            <person name="Shu S."/>
            <person name="Flowers D."/>
            <person name="Luo F."/>
            <person name="Wang Y."/>
            <person name="Xia P."/>
            <person name="Barry K."/>
            <person name="Daum C."/>
            <person name="Lipzen A."/>
            <person name="Yoshinaga Y."/>
            <person name="Schmutz J."/>
            <person name="Saski C."/>
            <person name="Vermerris W."/>
            <person name="Kresovich S."/>
        </authorList>
    </citation>
    <scope>NUCLEOTIDE SEQUENCE</scope>
</reference>
<gene>
    <name evidence="2" type="ORF">BDA96_05G232100</name>
</gene>
<accession>A0A921UGA4</accession>